<dbReference type="EMBL" id="SRMI01000001">
    <property type="protein sequence ID" value="TVY79768.1"/>
    <property type="molecule type" value="Genomic_DNA"/>
</dbReference>
<dbReference type="InterPro" id="IPR036188">
    <property type="entry name" value="FAD/NAD-bd_sf"/>
</dbReference>
<evidence type="ECO:0000313" key="5">
    <source>
        <dbReference type="EMBL" id="TVY79768.1"/>
    </source>
</evidence>
<dbReference type="PANTHER" id="PTHR42877:SF8">
    <property type="entry name" value="MONOOXYGENASE"/>
    <property type="match status" value="1"/>
</dbReference>
<accession>A0A559LWL1</accession>
<keyword evidence="3" id="KW-0274">FAD</keyword>
<name>A0A559LWL1_FUSOC</name>
<dbReference type="SUPFAM" id="SSF51905">
    <property type="entry name" value="FAD/NAD(P)-binding domain"/>
    <property type="match status" value="2"/>
</dbReference>
<sequence>MASKTLQRPTYEVGEIPALTPRKLRVVCIGAGFSGIYMAIRLGAQSALENLEFQCYEKNPSVGGTWFENRYPGCACDVPSHVYCYTFEPNPRWSQYFSSWREIGKYLEDVHENYGCSRFIKLNHRVERAVWNENTSKWELTVSDDAGKQLHDRCDVLLNGAGILNNWKWPSIKGLHSFQGSVVHSAAWPETLDLAGQRVAVIGSGSSAIQIIPSIQPVARRVDAYLRSPTWIQPKELDPLVAERLSQGLGFEYTETEIRRFENKETLRNYRKRLESAFNGLYNVLLKSSPQQKEARILFEADMRKKLEKKPELAEQLIPNWEVGCRRLTPGLGYLEALCEDNVDVVTNTEIMEITKTGIRDINGVHREVDVLVCATGFDVSFKPRFSLVGRQGRDLSLDTSWGSNPQAYLTLAISGYPNYFVFNGPNACVGNGSLIPVIESVGEYIIKALSKMQVHGVKTMEVQSEAVTDLTEHIDTYMPRTVWSGNCRSWYKQGTVDGRVTAIWPGSSLHFLDILKDPRWEDYSWTYDRGNRFAFLGNGKSLVEDGGDMAYYLEHPIANITRPKE</sequence>
<evidence type="ECO:0000256" key="2">
    <source>
        <dbReference type="ARBA" id="ARBA00022630"/>
    </source>
</evidence>
<comment type="similarity">
    <text evidence="1">Belongs to the FAD-binding monooxygenase family.</text>
</comment>
<evidence type="ECO:0000256" key="1">
    <source>
        <dbReference type="ARBA" id="ARBA00010139"/>
    </source>
</evidence>
<organism evidence="5 6">
    <name type="scientific">Fusarium oxysporum f. sp. cubense</name>
    <dbReference type="NCBI Taxonomy" id="61366"/>
    <lineage>
        <taxon>Eukaryota</taxon>
        <taxon>Fungi</taxon>
        <taxon>Dikarya</taxon>
        <taxon>Ascomycota</taxon>
        <taxon>Pezizomycotina</taxon>
        <taxon>Sordariomycetes</taxon>
        <taxon>Hypocreomycetidae</taxon>
        <taxon>Hypocreales</taxon>
        <taxon>Nectriaceae</taxon>
        <taxon>Fusarium</taxon>
        <taxon>Fusarium oxysporum species complex</taxon>
    </lineage>
</organism>
<evidence type="ECO:0000256" key="3">
    <source>
        <dbReference type="ARBA" id="ARBA00022827"/>
    </source>
</evidence>
<dbReference type="GO" id="GO:0004499">
    <property type="term" value="F:N,N-dimethylaniline monooxygenase activity"/>
    <property type="evidence" value="ECO:0007669"/>
    <property type="project" value="InterPro"/>
</dbReference>
<dbReference type="Proteomes" id="UP000320707">
    <property type="component" value="Unassembled WGS sequence"/>
</dbReference>
<comment type="caution">
    <text evidence="5">The sequence shown here is derived from an EMBL/GenBank/DDBJ whole genome shotgun (WGS) entry which is preliminary data.</text>
</comment>
<proteinExistence type="inferred from homology"/>
<evidence type="ECO:0000313" key="6">
    <source>
        <dbReference type="Proteomes" id="UP000320707"/>
    </source>
</evidence>
<dbReference type="PANTHER" id="PTHR42877">
    <property type="entry name" value="L-ORNITHINE N(5)-MONOOXYGENASE-RELATED"/>
    <property type="match status" value="1"/>
</dbReference>
<dbReference type="Gene3D" id="3.50.50.60">
    <property type="entry name" value="FAD/NAD(P)-binding domain"/>
    <property type="match status" value="2"/>
</dbReference>
<evidence type="ECO:0000256" key="4">
    <source>
        <dbReference type="ARBA" id="ARBA00023002"/>
    </source>
</evidence>
<dbReference type="InterPro" id="IPR020946">
    <property type="entry name" value="Flavin_mOase-like"/>
</dbReference>
<reference evidence="5 6" key="1">
    <citation type="journal article" date="2019" name="Microbiol. Resour. Announc.">
        <title>High-quality draft genome sequence of Fusarium oxysporum f. sp. cubense strain 160527, a causal agent of Panama disease.</title>
        <authorList>
            <person name="Asai S."/>
            <person name="Ayukawa Y."/>
            <person name="Gan P."/>
            <person name="Masuda S."/>
            <person name="Komatsu K."/>
            <person name="Shirasu K."/>
            <person name="Arie T."/>
        </authorList>
    </citation>
    <scope>NUCLEOTIDE SEQUENCE [LARGE SCALE GENOMIC DNA]</scope>
    <source>
        <strain evidence="5 6">160527</strain>
    </source>
</reference>
<dbReference type="GO" id="GO:0050661">
    <property type="term" value="F:NADP binding"/>
    <property type="evidence" value="ECO:0007669"/>
    <property type="project" value="InterPro"/>
</dbReference>
<dbReference type="AlphaFoldDB" id="A0A559LWL1"/>
<keyword evidence="4" id="KW-0560">Oxidoreductase</keyword>
<dbReference type="Pfam" id="PF00743">
    <property type="entry name" value="FMO-like"/>
    <property type="match status" value="1"/>
</dbReference>
<keyword evidence="5" id="KW-0503">Monooxygenase</keyword>
<keyword evidence="2" id="KW-0285">Flavoprotein</keyword>
<protein>
    <submittedName>
        <fullName evidence="5">Putative sterigmatocystin biosynthesis monooxygenase stcW</fullName>
    </submittedName>
</protein>
<dbReference type="InterPro" id="IPR051209">
    <property type="entry name" value="FAD-bind_Monooxygenase_sf"/>
</dbReference>
<dbReference type="GO" id="GO:0050660">
    <property type="term" value="F:flavin adenine dinucleotide binding"/>
    <property type="evidence" value="ECO:0007669"/>
    <property type="project" value="InterPro"/>
</dbReference>
<gene>
    <name evidence="5" type="primary">stcW-1</name>
    <name evidence="5" type="ORF">Focb16_v008189</name>
</gene>